<accession>A0ABS9D5H0</accession>
<proteinExistence type="predicted"/>
<evidence type="ECO:0000313" key="4">
    <source>
        <dbReference type="EMBL" id="MCF2947273.1"/>
    </source>
</evidence>
<dbReference type="InterPro" id="IPR027791">
    <property type="entry name" value="Galactosyl_T_C"/>
</dbReference>
<gene>
    <name evidence="4" type="ORF">L0668_04080</name>
</gene>
<keyword evidence="1" id="KW-0808">Transferase</keyword>
<dbReference type="Proteomes" id="UP001521137">
    <property type="component" value="Unassembled WGS sequence"/>
</dbReference>
<dbReference type="CDD" id="cd04186">
    <property type="entry name" value="GT_2_like_c"/>
    <property type="match status" value="1"/>
</dbReference>
<name>A0ABS9D5H0_9ALTE</name>
<dbReference type="PANTHER" id="PTHR43179:SF7">
    <property type="entry name" value="RHAMNOSYLTRANSFERASE WBBL"/>
    <property type="match status" value="1"/>
</dbReference>
<organism evidence="4 5">
    <name type="scientific">Paraglaciecola algarum</name>
    <dbReference type="NCBI Taxonomy" id="3050085"/>
    <lineage>
        <taxon>Bacteria</taxon>
        <taxon>Pseudomonadati</taxon>
        <taxon>Pseudomonadota</taxon>
        <taxon>Gammaproteobacteria</taxon>
        <taxon>Alteromonadales</taxon>
        <taxon>Alteromonadaceae</taxon>
        <taxon>Paraglaciecola</taxon>
    </lineage>
</organism>
<reference evidence="4 5" key="1">
    <citation type="submission" date="2022-01" db="EMBL/GenBank/DDBJ databases">
        <title>Paraglaciecola sp. G1-23.</title>
        <authorList>
            <person name="Jin M.S."/>
            <person name="Han D.M."/>
            <person name="Kim H.M."/>
            <person name="Jeon C.O."/>
        </authorList>
    </citation>
    <scope>NUCLEOTIDE SEQUENCE [LARGE SCALE GENOMIC DNA]</scope>
    <source>
        <strain evidence="4 5">G1-23</strain>
    </source>
</reference>
<dbReference type="InterPro" id="IPR001173">
    <property type="entry name" value="Glyco_trans_2-like"/>
</dbReference>
<evidence type="ECO:0000256" key="1">
    <source>
        <dbReference type="ARBA" id="ARBA00022679"/>
    </source>
</evidence>
<dbReference type="PANTHER" id="PTHR43179">
    <property type="entry name" value="RHAMNOSYLTRANSFERASE WBBL"/>
    <property type="match status" value="1"/>
</dbReference>
<evidence type="ECO:0000259" key="3">
    <source>
        <dbReference type="Pfam" id="PF02709"/>
    </source>
</evidence>
<keyword evidence="5" id="KW-1185">Reference proteome</keyword>
<dbReference type="InterPro" id="IPR029044">
    <property type="entry name" value="Nucleotide-diphossugar_trans"/>
</dbReference>
<feature type="domain" description="Galactosyltransferase C-terminal" evidence="3">
    <location>
        <begin position="174"/>
        <end position="225"/>
    </location>
</feature>
<dbReference type="SUPFAM" id="SSF53448">
    <property type="entry name" value="Nucleotide-diphospho-sugar transferases"/>
    <property type="match status" value="1"/>
</dbReference>
<dbReference type="Gene3D" id="3.90.550.10">
    <property type="entry name" value="Spore Coat Polysaccharide Biosynthesis Protein SpsA, Chain A"/>
    <property type="match status" value="1"/>
</dbReference>
<dbReference type="Pfam" id="PF02709">
    <property type="entry name" value="Glyco_transf_7C"/>
    <property type="match status" value="1"/>
</dbReference>
<feature type="domain" description="Glycosyltransferase 2-like" evidence="2">
    <location>
        <begin position="12"/>
        <end position="124"/>
    </location>
</feature>
<sequence length="331" mass="37292">MALSQHQSTSVSVVIVNYRSWDKLAACLDSLLKTNTDNIKLEIIVVDNCSDDEKLDAFAAQYPSINFILNSGNHGFAHGCNTGAKASNSEYLFFLNPDTEVPTQLFSYLIDGLNKLPAFSIIATQKLSAKGKAERVERFLPRWYTLTGIGKAAHRFCIRSQLKQNFALDKEVVYPEWVSGSVIFMRSKAYKKLNGWNESYWMYSEDVDLCKRAANSDGKIALLQNVAIIHNHGGSSRINPVTSALTKSEVYISRHIYIAQHFNKKNVFVIQGLLTVKTLIKTGLIAFLSILAFNHPKAQVSRQLFKNLISYYTHALVNKTWLSPRSVLYKK</sequence>
<comment type="caution">
    <text evidence="4">The sequence shown here is derived from an EMBL/GenBank/DDBJ whole genome shotgun (WGS) entry which is preliminary data.</text>
</comment>
<protein>
    <submittedName>
        <fullName evidence="4">Glycosyltransferase family 2 protein</fullName>
    </submittedName>
</protein>
<evidence type="ECO:0000259" key="2">
    <source>
        <dbReference type="Pfam" id="PF00535"/>
    </source>
</evidence>
<dbReference type="EMBL" id="JAKGAS010000002">
    <property type="protein sequence ID" value="MCF2947273.1"/>
    <property type="molecule type" value="Genomic_DNA"/>
</dbReference>
<dbReference type="Pfam" id="PF00535">
    <property type="entry name" value="Glycos_transf_2"/>
    <property type="match status" value="1"/>
</dbReference>
<evidence type="ECO:0000313" key="5">
    <source>
        <dbReference type="Proteomes" id="UP001521137"/>
    </source>
</evidence>
<dbReference type="RefSeq" id="WP_235310804.1">
    <property type="nucleotide sequence ID" value="NZ_JAKGAS010000002.1"/>
</dbReference>